<dbReference type="Gene3D" id="1.10.260.40">
    <property type="entry name" value="lambda repressor-like DNA-binding domains"/>
    <property type="match status" value="1"/>
</dbReference>
<evidence type="ECO:0000259" key="1">
    <source>
        <dbReference type="Pfam" id="PF19054"/>
    </source>
</evidence>
<dbReference type="InterPro" id="IPR010982">
    <property type="entry name" value="Lambda_DNA-bd_dom_sf"/>
</dbReference>
<organism evidence="2 3">
    <name type="scientific">Actinocorallia aurantiaca</name>
    <dbReference type="NCBI Taxonomy" id="46204"/>
    <lineage>
        <taxon>Bacteria</taxon>
        <taxon>Bacillati</taxon>
        <taxon>Actinomycetota</taxon>
        <taxon>Actinomycetes</taxon>
        <taxon>Streptosporangiales</taxon>
        <taxon>Thermomonosporaceae</taxon>
        <taxon>Actinocorallia</taxon>
    </lineage>
</organism>
<gene>
    <name evidence="2" type="ORF">GCM10010439_23130</name>
</gene>
<dbReference type="Pfam" id="PF13560">
    <property type="entry name" value="HTH_31"/>
    <property type="match status" value="1"/>
</dbReference>
<evidence type="ECO:0000313" key="2">
    <source>
        <dbReference type="EMBL" id="GAA2724751.1"/>
    </source>
</evidence>
<feature type="domain" description="DUF5753" evidence="1">
    <location>
        <begin position="92"/>
        <end position="263"/>
    </location>
</feature>
<accession>A0ABN3U4Z8</accession>
<dbReference type="InterPro" id="IPR001387">
    <property type="entry name" value="Cro/C1-type_HTH"/>
</dbReference>
<reference evidence="2 3" key="1">
    <citation type="journal article" date="2019" name="Int. J. Syst. Evol. Microbiol.">
        <title>The Global Catalogue of Microorganisms (GCM) 10K type strain sequencing project: providing services to taxonomists for standard genome sequencing and annotation.</title>
        <authorList>
            <consortium name="The Broad Institute Genomics Platform"/>
            <consortium name="The Broad Institute Genome Sequencing Center for Infectious Disease"/>
            <person name="Wu L."/>
            <person name="Ma J."/>
        </authorList>
    </citation>
    <scope>NUCLEOTIDE SEQUENCE [LARGE SCALE GENOMIC DNA]</scope>
    <source>
        <strain evidence="2 3">JCM 8201</strain>
    </source>
</reference>
<dbReference type="Pfam" id="PF19054">
    <property type="entry name" value="DUF5753"/>
    <property type="match status" value="1"/>
</dbReference>
<dbReference type="InterPro" id="IPR043917">
    <property type="entry name" value="DUF5753"/>
</dbReference>
<dbReference type="RefSeq" id="WP_344450303.1">
    <property type="nucleotide sequence ID" value="NZ_BAAATZ010000007.1"/>
</dbReference>
<keyword evidence="3" id="KW-1185">Reference proteome</keyword>
<evidence type="ECO:0000313" key="3">
    <source>
        <dbReference type="Proteomes" id="UP001501842"/>
    </source>
</evidence>
<dbReference type="EMBL" id="BAAATZ010000007">
    <property type="protein sequence ID" value="GAA2724751.1"/>
    <property type="molecule type" value="Genomic_DNA"/>
</dbReference>
<protein>
    <submittedName>
        <fullName evidence="2">Helix-turn-helix transcriptional regulator</fullName>
    </submittedName>
</protein>
<sequence>MANQRGEVVGPQKSFVVEMRARREAAGLSRCRLAEALGCTPQWLAKVENCDKAPSEGLAEDLDTFWTTGGTFHRLWEQMAEARRQRLIPSAFRPLIDAEQEAVQIGIYEPLLIPGIFQSEEYARRVLSTGFHQEKLEDLLSIRMGRQKLYEKADPPVIFLAIREAVIRDLPAEVRTDQCKKLLDLMSWQKVFVQIVPAGTHVFEPSGFQVLSFADSADIAYVEGANGHGQMFVRAEEVRGLDVLFNVIRTIALSVEETRHLVQTIMEDA</sequence>
<dbReference type="CDD" id="cd00093">
    <property type="entry name" value="HTH_XRE"/>
    <property type="match status" value="1"/>
</dbReference>
<comment type="caution">
    <text evidence="2">The sequence shown here is derived from an EMBL/GenBank/DDBJ whole genome shotgun (WGS) entry which is preliminary data.</text>
</comment>
<name>A0ABN3U4Z8_9ACTN</name>
<dbReference type="SUPFAM" id="SSF47413">
    <property type="entry name" value="lambda repressor-like DNA-binding domains"/>
    <property type="match status" value="1"/>
</dbReference>
<proteinExistence type="predicted"/>
<dbReference type="Proteomes" id="UP001501842">
    <property type="component" value="Unassembled WGS sequence"/>
</dbReference>